<feature type="region of interest" description="Disordered" evidence="1">
    <location>
        <begin position="116"/>
        <end position="137"/>
    </location>
</feature>
<proteinExistence type="predicted"/>
<dbReference type="VEuPathDB" id="FungiDB:PTTG_10077"/>
<dbReference type="EMBL" id="ADAS02000308">
    <property type="protein sequence ID" value="OAV87701.1"/>
    <property type="molecule type" value="Genomic_DNA"/>
</dbReference>
<keyword evidence="4" id="KW-1185">Reference proteome</keyword>
<dbReference type="Proteomes" id="UP000005240">
    <property type="component" value="Unassembled WGS sequence"/>
</dbReference>
<reference evidence="3 4" key="3">
    <citation type="journal article" date="2017" name="G3 (Bethesda)">
        <title>Comparative analysis highlights variable genome content of wheat rusts and divergence of the mating loci.</title>
        <authorList>
            <person name="Cuomo C.A."/>
            <person name="Bakkeren G."/>
            <person name="Khalil H.B."/>
            <person name="Panwar V."/>
            <person name="Joly D."/>
            <person name="Linning R."/>
            <person name="Sakthikumar S."/>
            <person name="Song X."/>
            <person name="Adiconis X."/>
            <person name="Fan L."/>
            <person name="Goldberg J.M."/>
            <person name="Levin J.Z."/>
            <person name="Young S."/>
            <person name="Zeng Q."/>
            <person name="Anikster Y."/>
            <person name="Bruce M."/>
            <person name="Wang M."/>
            <person name="Yin C."/>
            <person name="McCallum B."/>
            <person name="Szabo L.J."/>
            <person name="Hulbert S."/>
            <person name="Chen X."/>
            <person name="Fellers J.P."/>
        </authorList>
    </citation>
    <scope>NUCLEOTIDE SEQUENCE</scope>
    <source>
        <strain evidence="3">isolate 1-1 / race 1 (BBBD)</strain>
        <strain evidence="4">Isolate 1-1 / race 1 (BBBD)</strain>
    </source>
</reference>
<reference evidence="2" key="2">
    <citation type="submission" date="2016-05" db="EMBL/GenBank/DDBJ databases">
        <title>Comparative analysis highlights variable genome content of wheat rusts and divergence of the mating loci.</title>
        <authorList>
            <person name="Cuomo C.A."/>
            <person name="Bakkeren G."/>
            <person name="Szabo L."/>
            <person name="Khalil H."/>
            <person name="Joly D."/>
            <person name="Goldberg J."/>
            <person name="Young S."/>
            <person name="Zeng Q."/>
            <person name="Fellers J."/>
        </authorList>
    </citation>
    <scope>NUCLEOTIDE SEQUENCE [LARGE SCALE GENOMIC DNA]</scope>
    <source>
        <strain evidence="2">1-1 BBBD Race 1</strain>
    </source>
</reference>
<gene>
    <name evidence="2" type="ORF">PTTG_10077</name>
</gene>
<feature type="region of interest" description="Disordered" evidence="1">
    <location>
        <begin position="155"/>
        <end position="214"/>
    </location>
</feature>
<reference evidence="3" key="4">
    <citation type="submission" date="2025-05" db="UniProtKB">
        <authorList>
            <consortium name="EnsemblFungi"/>
        </authorList>
    </citation>
    <scope>IDENTIFICATION</scope>
    <source>
        <strain evidence="3">isolate 1-1 / race 1 (BBBD)</strain>
    </source>
</reference>
<feature type="non-terminal residue" evidence="2">
    <location>
        <position position="214"/>
    </location>
</feature>
<feature type="compositionally biased region" description="Pro residues" evidence="1">
    <location>
        <begin position="77"/>
        <end position="87"/>
    </location>
</feature>
<dbReference type="AlphaFoldDB" id="A0A180G4W3"/>
<feature type="compositionally biased region" description="Polar residues" evidence="1">
    <location>
        <begin position="124"/>
        <end position="137"/>
    </location>
</feature>
<sequence length="214" mass="23245">MDGPIYRGDVITPSWFQWTRQQMESFEQSHGLRARVRRTREDGAAIPERPFTVDGDAIAEVAAIIAPDDRPGSPNFPRTPSPSPSRVPPGLVGLHPRLRSPVAGLHALFPSSVYRPRSPGWRSGTDSPAYSPATEPTENPFFQSNWVLIGDDWLVPPAPRPSPLTTPATSCRSSSVGSAASERRSVRSGGSDADQSRVGESEDELDQLFKWSGG</sequence>
<dbReference type="EnsemblFungi" id="PTTG_10077-t43_1">
    <property type="protein sequence ID" value="PTTG_10077-t43_1-p1"/>
    <property type="gene ID" value="PTTG_10077"/>
</dbReference>
<accession>A0A180G4W3</accession>
<feature type="compositionally biased region" description="Low complexity" evidence="1">
    <location>
        <begin position="165"/>
        <end position="180"/>
    </location>
</feature>
<evidence type="ECO:0000313" key="4">
    <source>
        <dbReference type="Proteomes" id="UP000005240"/>
    </source>
</evidence>
<evidence type="ECO:0000313" key="3">
    <source>
        <dbReference type="EnsemblFungi" id="PTTG_10077-t43_1-p1"/>
    </source>
</evidence>
<evidence type="ECO:0000313" key="2">
    <source>
        <dbReference type="EMBL" id="OAV87701.1"/>
    </source>
</evidence>
<protein>
    <submittedName>
        <fullName evidence="2 3">Uncharacterized protein</fullName>
    </submittedName>
</protein>
<reference evidence="2" key="1">
    <citation type="submission" date="2009-11" db="EMBL/GenBank/DDBJ databases">
        <authorList>
            <consortium name="The Broad Institute Genome Sequencing Platform"/>
            <person name="Ward D."/>
            <person name="Feldgarden M."/>
            <person name="Earl A."/>
            <person name="Young S.K."/>
            <person name="Zeng Q."/>
            <person name="Koehrsen M."/>
            <person name="Alvarado L."/>
            <person name="Berlin A."/>
            <person name="Bochicchio J."/>
            <person name="Borenstein D."/>
            <person name="Chapman S.B."/>
            <person name="Chen Z."/>
            <person name="Engels R."/>
            <person name="Freedman E."/>
            <person name="Gellesch M."/>
            <person name="Goldberg J."/>
            <person name="Griggs A."/>
            <person name="Gujja S."/>
            <person name="Heilman E."/>
            <person name="Heiman D."/>
            <person name="Hepburn T."/>
            <person name="Howarth C."/>
            <person name="Jen D."/>
            <person name="Larson L."/>
            <person name="Lewis B."/>
            <person name="Mehta T."/>
            <person name="Park D."/>
            <person name="Pearson M."/>
            <person name="Roberts A."/>
            <person name="Saif S."/>
            <person name="Shea T."/>
            <person name="Shenoy N."/>
            <person name="Sisk P."/>
            <person name="Stolte C."/>
            <person name="Sykes S."/>
            <person name="Thomson T."/>
            <person name="Walk T."/>
            <person name="White J."/>
            <person name="Yandava C."/>
            <person name="Izard J."/>
            <person name="Baranova O.V."/>
            <person name="Blanton J.M."/>
            <person name="Tanner A.C."/>
            <person name="Dewhirst F.E."/>
            <person name="Haas B."/>
            <person name="Nusbaum C."/>
            <person name="Birren B."/>
        </authorList>
    </citation>
    <scope>NUCLEOTIDE SEQUENCE [LARGE SCALE GENOMIC DNA]</scope>
    <source>
        <strain evidence="2">1-1 BBBD Race 1</strain>
    </source>
</reference>
<feature type="region of interest" description="Disordered" evidence="1">
    <location>
        <begin position="67"/>
        <end position="87"/>
    </location>
</feature>
<evidence type="ECO:0000256" key="1">
    <source>
        <dbReference type="SAM" id="MobiDB-lite"/>
    </source>
</evidence>
<name>A0A180G4W3_PUCT1</name>
<organism evidence="2">
    <name type="scientific">Puccinia triticina (isolate 1-1 / race 1 (BBBD))</name>
    <name type="common">Brown leaf rust fungus</name>
    <dbReference type="NCBI Taxonomy" id="630390"/>
    <lineage>
        <taxon>Eukaryota</taxon>
        <taxon>Fungi</taxon>
        <taxon>Dikarya</taxon>
        <taxon>Basidiomycota</taxon>
        <taxon>Pucciniomycotina</taxon>
        <taxon>Pucciniomycetes</taxon>
        <taxon>Pucciniales</taxon>
        <taxon>Pucciniaceae</taxon>
        <taxon>Puccinia</taxon>
    </lineage>
</organism>